<feature type="compositionally biased region" description="Polar residues" evidence="1">
    <location>
        <begin position="572"/>
        <end position="587"/>
    </location>
</feature>
<feature type="compositionally biased region" description="Acidic residues" evidence="1">
    <location>
        <begin position="210"/>
        <end position="230"/>
    </location>
</feature>
<feature type="region of interest" description="Disordered" evidence="1">
    <location>
        <begin position="332"/>
        <end position="372"/>
    </location>
</feature>
<dbReference type="PROSITE" id="PS51840">
    <property type="entry name" value="C2_NT"/>
    <property type="match status" value="1"/>
</dbReference>
<name>A0A9D4UVP1_ADICA</name>
<evidence type="ECO:0000256" key="1">
    <source>
        <dbReference type="SAM" id="MobiDB-lite"/>
    </source>
</evidence>
<dbReference type="InterPro" id="IPR021827">
    <property type="entry name" value="Nup186/Nup192/Nup205"/>
</dbReference>
<feature type="domain" description="C2 NT-type" evidence="2">
    <location>
        <begin position="11"/>
        <end position="167"/>
    </location>
</feature>
<dbReference type="AlphaFoldDB" id="A0A9D4UVP1"/>
<organism evidence="3 4">
    <name type="scientific">Adiantum capillus-veneris</name>
    <name type="common">Maidenhair fern</name>
    <dbReference type="NCBI Taxonomy" id="13818"/>
    <lineage>
        <taxon>Eukaryota</taxon>
        <taxon>Viridiplantae</taxon>
        <taxon>Streptophyta</taxon>
        <taxon>Embryophyta</taxon>
        <taxon>Tracheophyta</taxon>
        <taxon>Polypodiopsida</taxon>
        <taxon>Polypodiidae</taxon>
        <taxon>Polypodiales</taxon>
        <taxon>Pteridineae</taxon>
        <taxon>Pteridaceae</taxon>
        <taxon>Vittarioideae</taxon>
        <taxon>Adiantum</taxon>
    </lineage>
</organism>
<feature type="compositionally biased region" description="Acidic residues" evidence="1">
    <location>
        <begin position="338"/>
        <end position="353"/>
    </location>
</feature>
<evidence type="ECO:0000259" key="2">
    <source>
        <dbReference type="PROSITE" id="PS51840"/>
    </source>
</evidence>
<gene>
    <name evidence="3" type="ORF">GOP47_0010633</name>
</gene>
<dbReference type="PANTHER" id="PTHR31344:SF11">
    <property type="entry name" value="NUCLEOLAR PROTEIN GAR2-LIKE PROTEIN"/>
    <property type="match status" value="1"/>
</dbReference>
<reference evidence="3" key="1">
    <citation type="submission" date="2021-01" db="EMBL/GenBank/DDBJ databases">
        <title>Adiantum capillus-veneris genome.</title>
        <authorList>
            <person name="Fang Y."/>
            <person name="Liao Q."/>
        </authorList>
    </citation>
    <scope>NUCLEOTIDE SEQUENCE</scope>
    <source>
        <strain evidence="3">H3</strain>
        <tissue evidence="3">Leaf</tissue>
    </source>
</reference>
<feature type="region of interest" description="Disordered" evidence="1">
    <location>
        <begin position="746"/>
        <end position="770"/>
    </location>
</feature>
<dbReference type="Proteomes" id="UP000886520">
    <property type="component" value="Chromosome 10"/>
</dbReference>
<feature type="compositionally biased region" description="Basic and acidic residues" evidence="1">
    <location>
        <begin position="591"/>
        <end position="613"/>
    </location>
</feature>
<evidence type="ECO:0000313" key="4">
    <source>
        <dbReference type="Proteomes" id="UP000886520"/>
    </source>
</evidence>
<feature type="region of interest" description="Disordered" evidence="1">
    <location>
        <begin position="528"/>
        <end position="613"/>
    </location>
</feature>
<feature type="compositionally biased region" description="Polar residues" evidence="1">
    <location>
        <begin position="528"/>
        <end position="539"/>
    </location>
</feature>
<dbReference type="EMBL" id="JABFUD020000010">
    <property type="protein sequence ID" value="KAI5074672.1"/>
    <property type="molecule type" value="Genomic_DNA"/>
</dbReference>
<dbReference type="GO" id="GO:0005643">
    <property type="term" value="C:nuclear pore"/>
    <property type="evidence" value="ECO:0007669"/>
    <property type="project" value="InterPro"/>
</dbReference>
<dbReference type="InterPro" id="IPR019448">
    <property type="entry name" value="NT-C2"/>
</dbReference>
<feature type="region of interest" description="Disordered" evidence="1">
    <location>
        <begin position="209"/>
        <end position="267"/>
    </location>
</feature>
<sequence length="1164" mass="127694">MVLGLGSRSKKDRASAITQLVELDIHIHEIKPWLGLAKLSKVPMLVAMRWGRGERLIGSTRNVNPTAANGPEMGKIILGESLRIAVAPNREILKRAKKSYPDLDEPLVFTLLDMNDPKGKPLAQAALDLSSLASITESKLVAVPFTASKKVAKGGTSYLHLTVQRYQDDKAATYAGSASLGTSGRTSDASSLPPLDEDTQQMLVAALMSGDEDDHNNKEEDIDSFTDDDDDGKKEVCTPNVASGSSPAHTNVDSRLPQQNASTNAVGVPAGNVYQRVNISATYQAAEKQPEKVEEKASRQPVASPQASPVKAAAIAAAAAYTKKHSFLPRRTKSYMNDSDDSISDLDSAGEDEFPSRFSRMEQSPSLPPKGPPKIAAHLQVNSFSGRGSETLSNVLVDKRSQEAVQEKVIEAAATKAALKESTVNDVKSKFNGQCLVSANSAISTIMHQVKTVDQGRVGATERDESKGPANTITTENIFLSSTKESNTPSMDSRSELEASLDMEVGFQRSFNNENTFSRRVETIQAKSLVTSDMPTKTTAEPKPKAAVKSPLREKGTQKTMISKSPDKSKGRTNQSPVQDSRTSKTAMQEAKLKTFKSPDRENEKGDKKVAEDNKQKVLHIEGKGVTGQSRIQQLEAEVEKLKGELRDVAAVEAALYSTTAEHGSSSLKLHAPARRLARVYIHACKHWSQERRASYARNTTSGLILTARACGNDVARLTFWWSNTTVLREIISTASSILPASPQVSTLVRPSEGKTSTSSPNSKKLYQKQQTVSPSHDCEDWREPITFTCALERLESWIYTKVVESIWWQVLTPQMQQPIKQASVEIEDNAAVTRLDHGNHEKRAATPELEDARQGNASVDIWKKAFLDAYERLCPVRVLGVECGCLPMLNKLVLEACVIRLDVAMFNGILRDDETPTDPVSDPISDVRVLPIPNSSLSFGLGAQLKNAVATLSSFILQLTRKDDNNVMSDGMSDDEEKSLITFPLLKAMGGLLMLPKDMLIDKSLRKEVCPTLQLSFIGRILSKFQPDEFSPEPLTPELLETINAEVAAEQEDMDDSVTTFRMAFSPSIVYNPPQSNMVRHWIGDVSTNNRLNRTTSSILRKGHTSDDEIDELESPISWLWDNTMGSSRYNRRDNGKGGAINSPKDGGENRRFMLLREVWNSS</sequence>
<dbReference type="PANTHER" id="PTHR31344">
    <property type="entry name" value="NUCLEAR PORE COMPLEX PROTEIN NUP205"/>
    <property type="match status" value="1"/>
</dbReference>
<evidence type="ECO:0000313" key="3">
    <source>
        <dbReference type="EMBL" id="KAI5074672.1"/>
    </source>
</evidence>
<proteinExistence type="predicted"/>
<accession>A0A9D4UVP1</accession>
<dbReference type="OrthoDB" id="20172at2759"/>
<comment type="caution">
    <text evidence="3">The sequence shown here is derived from an EMBL/GenBank/DDBJ whole genome shotgun (WGS) entry which is preliminary data.</text>
</comment>
<feature type="compositionally biased region" description="Polar residues" evidence="1">
    <location>
        <begin position="240"/>
        <end position="265"/>
    </location>
</feature>
<keyword evidence="4" id="KW-1185">Reference proteome</keyword>
<feature type="region of interest" description="Disordered" evidence="1">
    <location>
        <begin position="1131"/>
        <end position="1150"/>
    </location>
</feature>
<protein>
    <recommendedName>
        <fullName evidence="2">C2 NT-type domain-containing protein</fullName>
    </recommendedName>
</protein>